<dbReference type="PANTHER" id="PTHR11783">
    <property type="entry name" value="SULFOTRANSFERASE SULT"/>
    <property type="match status" value="1"/>
</dbReference>
<organism evidence="5 6">
    <name type="scientific">Eragrostis curvula</name>
    <name type="common">weeping love grass</name>
    <dbReference type="NCBI Taxonomy" id="38414"/>
    <lineage>
        <taxon>Eukaryota</taxon>
        <taxon>Viridiplantae</taxon>
        <taxon>Streptophyta</taxon>
        <taxon>Embryophyta</taxon>
        <taxon>Tracheophyta</taxon>
        <taxon>Spermatophyta</taxon>
        <taxon>Magnoliopsida</taxon>
        <taxon>Liliopsida</taxon>
        <taxon>Poales</taxon>
        <taxon>Poaceae</taxon>
        <taxon>PACMAD clade</taxon>
        <taxon>Chloridoideae</taxon>
        <taxon>Eragrostideae</taxon>
        <taxon>Eragrostidinae</taxon>
        <taxon>Eragrostis</taxon>
    </lineage>
</organism>
<evidence type="ECO:0000313" key="5">
    <source>
        <dbReference type="EMBL" id="TVU49356.1"/>
    </source>
</evidence>
<dbReference type="OrthoDB" id="205623at2759"/>
<name>A0A5J9WN28_9POAL</name>
<feature type="domain" description="Sulfotransferase" evidence="4">
    <location>
        <begin position="61"/>
        <end position="270"/>
    </location>
</feature>
<keyword evidence="2 3" id="KW-0808">Transferase</keyword>
<evidence type="ECO:0000256" key="2">
    <source>
        <dbReference type="ARBA" id="ARBA00022679"/>
    </source>
</evidence>
<dbReference type="InterPro" id="IPR027417">
    <property type="entry name" value="P-loop_NTPase"/>
</dbReference>
<dbReference type="Proteomes" id="UP000324897">
    <property type="component" value="Chromosome 6"/>
</dbReference>
<dbReference type="Gramene" id="TVU49356">
    <property type="protein sequence ID" value="TVU49356"/>
    <property type="gene ID" value="EJB05_00664"/>
</dbReference>
<comment type="similarity">
    <text evidence="1 3">Belongs to the sulfotransferase 1 family.</text>
</comment>
<dbReference type="SUPFAM" id="SSF52540">
    <property type="entry name" value="P-loop containing nucleoside triphosphate hydrolases"/>
    <property type="match status" value="1"/>
</dbReference>
<reference evidence="5 6" key="1">
    <citation type="journal article" date="2019" name="Sci. Rep.">
        <title>A high-quality genome of Eragrostis curvula grass provides insights into Poaceae evolution and supports new strategies to enhance forage quality.</title>
        <authorList>
            <person name="Carballo J."/>
            <person name="Santos B.A.C.M."/>
            <person name="Zappacosta D."/>
            <person name="Garbus I."/>
            <person name="Selva J.P."/>
            <person name="Gallo C.A."/>
            <person name="Diaz A."/>
            <person name="Albertini E."/>
            <person name="Caccamo M."/>
            <person name="Echenique V."/>
        </authorList>
    </citation>
    <scope>NUCLEOTIDE SEQUENCE [LARGE SCALE GENOMIC DNA]</scope>
    <source>
        <strain evidence="6">cv. Victoria</strain>
        <tissue evidence="5">Leaf</tissue>
    </source>
</reference>
<evidence type="ECO:0000313" key="6">
    <source>
        <dbReference type="Proteomes" id="UP000324897"/>
    </source>
</evidence>
<proteinExistence type="inferred from homology"/>
<sequence>MAQSKESSTKSTSESLDDLISKLPRREGWTEPLFLYKNYWFRRFLLERIMLARESFKARHDDTILATNPKCGTTWLKALAFTITNRSLYNFNNHPLLTRHPHEVVKTIEVVIPMNGDLTSIEELRSPRLLSTHLPPSLLPESIAIHGCRIVYICRDPKDSFVSGWHFFNEVDGGKVDIHVAFNMFCEGVSHCGPFWDHCLEYWKESIAKPNRVLFVKYEEVMSDTVKFVKRLASFLGDPFTGEEEDAGVPEEVMRLCSFKTLSSLKTDQTDALHGAAERQGGWLGELHQRGDGEEIG</sequence>
<gene>
    <name evidence="5" type="ORF">EJB05_00664</name>
</gene>
<dbReference type="EC" id="2.8.2.-" evidence="3"/>
<evidence type="ECO:0000256" key="1">
    <source>
        <dbReference type="ARBA" id="ARBA00005771"/>
    </source>
</evidence>
<accession>A0A5J9WN28</accession>
<keyword evidence="6" id="KW-1185">Reference proteome</keyword>
<protein>
    <recommendedName>
        <fullName evidence="3">Sulfotransferase</fullName>
        <ecNumber evidence="3">2.8.2.-</ecNumber>
    </recommendedName>
</protein>
<dbReference type="Pfam" id="PF00685">
    <property type="entry name" value="Sulfotransfer_1"/>
    <property type="match status" value="1"/>
</dbReference>
<dbReference type="AlphaFoldDB" id="A0A5J9WN28"/>
<feature type="non-terminal residue" evidence="5">
    <location>
        <position position="1"/>
    </location>
</feature>
<dbReference type="InterPro" id="IPR000863">
    <property type="entry name" value="Sulfotransferase_dom"/>
</dbReference>
<dbReference type="GO" id="GO:0008146">
    <property type="term" value="F:sulfotransferase activity"/>
    <property type="evidence" value="ECO:0007669"/>
    <property type="project" value="InterPro"/>
</dbReference>
<dbReference type="Gene3D" id="3.40.50.300">
    <property type="entry name" value="P-loop containing nucleotide triphosphate hydrolases"/>
    <property type="match status" value="1"/>
</dbReference>
<evidence type="ECO:0000259" key="4">
    <source>
        <dbReference type="Pfam" id="PF00685"/>
    </source>
</evidence>
<evidence type="ECO:0000256" key="3">
    <source>
        <dbReference type="RuleBase" id="RU361155"/>
    </source>
</evidence>
<comment type="caution">
    <text evidence="5">The sequence shown here is derived from an EMBL/GenBank/DDBJ whole genome shotgun (WGS) entry which is preliminary data.</text>
</comment>
<dbReference type="EMBL" id="RWGY01000002">
    <property type="protein sequence ID" value="TVU49356.1"/>
    <property type="molecule type" value="Genomic_DNA"/>
</dbReference>